<keyword evidence="1" id="KW-0812">Transmembrane</keyword>
<organism evidence="2 3">
    <name type="scientific">Paraoerskovia sediminicola</name>
    <dbReference type="NCBI Taxonomy" id="1138587"/>
    <lineage>
        <taxon>Bacteria</taxon>
        <taxon>Bacillati</taxon>
        <taxon>Actinomycetota</taxon>
        <taxon>Actinomycetes</taxon>
        <taxon>Micrococcales</taxon>
        <taxon>Cellulomonadaceae</taxon>
        <taxon>Paraoerskovia</taxon>
    </lineage>
</organism>
<evidence type="ECO:0000313" key="3">
    <source>
        <dbReference type="Proteomes" id="UP001321475"/>
    </source>
</evidence>
<reference evidence="3" key="1">
    <citation type="journal article" date="2019" name="Int. J. Syst. Evol. Microbiol.">
        <title>The Global Catalogue of Microorganisms (GCM) 10K type strain sequencing project: providing services to taxonomists for standard genome sequencing and annotation.</title>
        <authorList>
            <consortium name="The Broad Institute Genomics Platform"/>
            <consortium name="The Broad Institute Genome Sequencing Center for Infectious Disease"/>
            <person name="Wu L."/>
            <person name="Ma J."/>
        </authorList>
    </citation>
    <scope>NUCLEOTIDE SEQUENCE [LARGE SCALE GENOMIC DNA]</scope>
    <source>
        <strain evidence="3">NBRC 108565</strain>
    </source>
</reference>
<keyword evidence="1" id="KW-1133">Transmembrane helix</keyword>
<dbReference type="EMBL" id="AP027729">
    <property type="protein sequence ID" value="BDZ42404.1"/>
    <property type="molecule type" value="Genomic_DNA"/>
</dbReference>
<dbReference type="Pfam" id="PF14019">
    <property type="entry name" value="DUF4235"/>
    <property type="match status" value="1"/>
</dbReference>
<evidence type="ECO:0000313" key="2">
    <source>
        <dbReference type="EMBL" id="BDZ42404.1"/>
    </source>
</evidence>
<dbReference type="RefSeq" id="WP_286216893.1">
    <property type="nucleotide sequence ID" value="NZ_AP027729.1"/>
</dbReference>
<evidence type="ECO:0008006" key="4">
    <source>
        <dbReference type="Google" id="ProtNLM"/>
    </source>
</evidence>
<feature type="transmembrane region" description="Helical" evidence="1">
    <location>
        <begin position="56"/>
        <end position="78"/>
    </location>
</feature>
<sequence length="100" mass="10501">MAKKKKYDDDVDLPTKVATLALTLAAGWVAQKAVGMVWKKATGNDAPTNTDDPEVSILQAVAFAAVSGSVMVLARRVAAQQAGHLTKRISGTRPPADIVD</sequence>
<accession>A0ABN6XC35</accession>
<dbReference type="InterPro" id="IPR025329">
    <property type="entry name" value="DUF4235"/>
</dbReference>
<dbReference type="Proteomes" id="UP001321475">
    <property type="component" value="Chromosome"/>
</dbReference>
<proteinExistence type="predicted"/>
<protein>
    <recommendedName>
        <fullName evidence="4">DUF4235 domain-containing protein</fullName>
    </recommendedName>
</protein>
<name>A0ABN6XC35_9CELL</name>
<evidence type="ECO:0000256" key="1">
    <source>
        <dbReference type="SAM" id="Phobius"/>
    </source>
</evidence>
<keyword evidence="1" id="KW-0472">Membrane</keyword>
<keyword evidence="3" id="KW-1185">Reference proteome</keyword>
<gene>
    <name evidence="2" type="ORF">GCM10025865_17030</name>
</gene>